<feature type="compositionally biased region" description="Polar residues" evidence="1">
    <location>
        <begin position="56"/>
        <end position="65"/>
    </location>
</feature>
<evidence type="ECO:0000313" key="3">
    <source>
        <dbReference type="Proteomes" id="UP001054837"/>
    </source>
</evidence>
<dbReference type="EMBL" id="BPLQ01008057">
    <property type="protein sequence ID" value="GIY34404.1"/>
    <property type="molecule type" value="Genomic_DNA"/>
</dbReference>
<evidence type="ECO:0000313" key="2">
    <source>
        <dbReference type="EMBL" id="GIY34404.1"/>
    </source>
</evidence>
<feature type="region of interest" description="Disordered" evidence="1">
    <location>
        <begin position="39"/>
        <end position="83"/>
    </location>
</feature>
<dbReference type="Proteomes" id="UP001054837">
    <property type="component" value="Unassembled WGS sequence"/>
</dbReference>
<accession>A0AAV4SN50</accession>
<sequence length="83" mass="9278">MGKPTFQATPKRRIFPSAITDMKNRSQTANYAMTESLEGRGGLRLSPPKLVWTFPSPLQSSSTNPPEGRQRKMKNIKGGDERD</sequence>
<gene>
    <name evidence="2" type="ORF">CDAR_35541</name>
</gene>
<protein>
    <submittedName>
        <fullName evidence="2">Uncharacterized protein</fullName>
    </submittedName>
</protein>
<organism evidence="2 3">
    <name type="scientific">Caerostris darwini</name>
    <dbReference type="NCBI Taxonomy" id="1538125"/>
    <lineage>
        <taxon>Eukaryota</taxon>
        <taxon>Metazoa</taxon>
        <taxon>Ecdysozoa</taxon>
        <taxon>Arthropoda</taxon>
        <taxon>Chelicerata</taxon>
        <taxon>Arachnida</taxon>
        <taxon>Araneae</taxon>
        <taxon>Araneomorphae</taxon>
        <taxon>Entelegynae</taxon>
        <taxon>Araneoidea</taxon>
        <taxon>Araneidae</taxon>
        <taxon>Caerostris</taxon>
    </lineage>
</organism>
<dbReference type="AlphaFoldDB" id="A0AAV4SN50"/>
<name>A0AAV4SN50_9ARAC</name>
<keyword evidence="3" id="KW-1185">Reference proteome</keyword>
<reference evidence="2 3" key="1">
    <citation type="submission" date="2021-06" db="EMBL/GenBank/DDBJ databases">
        <title>Caerostris darwini draft genome.</title>
        <authorList>
            <person name="Kono N."/>
            <person name="Arakawa K."/>
        </authorList>
    </citation>
    <scope>NUCLEOTIDE SEQUENCE [LARGE SCALE GENOMIC DNA]</scope>
</reference>
<proteinExistence type="predicted"/>
<comment type="caution">
    <text evidence="2">The sequence shown here is derived from an EMBL/GenBank/DDBJ whole genome shotgun (WGS) entry which is preliminary data.</text>
</comment>
<evidence type="ECO:0000256" key="1">
    <source>
        <dbReference type="SAM" id="MobiDB-lite"/>
    </source>
</evidence>